<dbReference type="Gene3D" id="3.10.450.40">
    <property type="match status" value="1"/>
</dbReference>
<comment type="caution">
    <text evidence="2">The sequence shown here is derived from an EMBL/GenBank/DDBJ whole genome shotgun (WGS) entry which is preliminary data.</text>
</comment>
<protein>
    <submittedName>
        <fullName evidence="2">Baseplate assembly protein W</fullName>
    </submittedName>
</protein>
<dbReference type="STRING" id="123822.B0188_10020"/>
<proteinExistence type="predicted"/>
<evidence type="ECO:0000313" key="3">
    <source>
        <dbReference type="Proteomes" id="UP000190023"/>
    </source>
</evidence>
<reference evidence="2 3" key="1">
    <citation type="submission" date="2017-02" db="EMBL/GenBank/DDBJ databases">
        <title>Draft genome sequence of Haemophilus felis CCUG 31170 type strain.</title>
        <authorList>
            <person name="Engstrom-Jakobsson H."/>
            <person name="Salva-Serra F."/>
            <person name="Thorell K."/>
            <person name="Gonzales-Siles L."/>
            <person name="Karlsson R."/>
            <person name="Boulund F."/>
            <person name="Engstrand L."/>
            <person name="Kristiansson E."/>
            <person name="Moore E."/>
        </authorList>
    </citation>
    <scope>NUCLEOTIDE SEQUENCE [LARGE SCALE GENOMIC DNA]</scope>
    <source>
        <strain evidence="2 3">CCUG 31170</strain>
    </source>
</reference>
<feature type="domain" description="IraD/Gp25-like" evidence="1">
    <location>
        <begin position="15"/>
        <end position="84"/>
    </location>
</feature>
<keyword evidence="3" id="KW-1185">Reference proteome</keyword>
<dbReference type="AlphaFoldDB" id="A0A1T0AVL7"/>
<dbReference type="EMBL" id="MUYB01000049">
    <property type="protein sequence ID" value="OOS01117.1"/>
    <property type="molecule type" value="Genomic_DNA"/>
</dbReference>
<dbReference type="Pfam" id="PF04965">
    <property type="entry name" value="GPW_gp25"/>
    <property type="match status" value="1"/>
</dbReference>
<dbReference type="InterPro" id="IPR007048">
    <property type="entry name" value="IraD/Gp25-like"/>
</dbReference>
<gene>
    <name evidence="2" type="ORF">B0188_10020</name>
</gene>
<dbReference type="Proteomes" id="UP000190023">
    <property type="component" value="Unassembled WGS sequence"/>
</dbReference>
<dbReference type="SUPFAM" id="SSF160719">
    <property type="entry name" value="gpW/gp25-like"/>
    <property type="match status" value="1"/>
</dbReference>
<evidence type="ECO:0000259" key="1">
    <source>
        <dbReference type="Pfam" id="PF04965"/>
    </source>
</evidence>
<evidence type="ECO:0000313" key="2">
    <source>
        <dbReference type="EMBL" id="OOS01117.1"/>
    </source>
</evidence>
<sequence>MNKHTGEILKDEGLHIKQSIGDILITPIGSRIQRRDYGSQIPLLLAKPMSHALLLQISSAAVMALTKWEPRIQITAFKPKVEESKITATLIARRIDTEKQFELNGIFLGGKQ</sequence>
<name>A0A1T0AVL7_9PAST</name>
<organism evidence="2 3">
    <name type="scientific">[Haemophilus] felis</name>
    <dbReference type="NCBI Taxonomy" id="123822"/>
    <lineage>
        <taxon>Bacteria</taxon>
        <taxon>Pseudomonadati</taxon>
        <taxon>Pseudomonadota</taxon>
        <taxon>Gammaproteobacteria</taxon>
        <taxon>Pasteurellales</taxon>
        <taxon>Pasteurellaceae</taxon>
    </lineage>
</organism>
<accession>A0A1T0AVL7</accession>
<dbReference type="OrthoDB" id="9802846at2"/>